<keyword evidence="8" id="KW-1133">Transmembrane helix</keyword>
<feature type="active site" description="Phosphocysteine intermediate" evidence="5">
    <location>
        <position position="576"/>
    </location>
</feature>
<sequence length="655" mass="71740">MSASSSYKLWRSTTGLDDAGMDLRVAQFSAHTSREFNSASTPAGLEQQLPLLVALCAIAGAILFAFLVLRMGRKQLSNYSSYACVMIQILLWLRQQMSREKDAEEGDRRGLVEEGTACPLDDADKNNKSKSLTEAKWVDDATSTEISAEASATQVAAAITENVKFEKMKIKQTETRWVAGPTPHVSTSCVERIETASSSLASCSSSEHHTTTISAGGCGSFTGGAQLQSSNITSSSSSTLTASQCGGSGGSASQSNASSVSMGVCKLTKRSPRREGNRRTRSMYSTHMSTIMTSTSSSSSSTTTTMEQQQGGGMMIRPEQTHIQRRVKGLLERRGSSASLTIDLGPASESQPLSITPTRECAEEFLLSTGNLLNRSQLHRAICQPNLLHKEFWEVPLNFPEAVDICGSGVKNRYRSVLPNARSRVVLPGGDDPLATYINANYVRGYDDDARYIATQGPLSHTIQDFWSMAWAERTPIIVMMTRLHESAKTKCEAYFPLEMNSRLQAGPFTIILNSMDTRGGYTVRDLEVRYENERRIIQHYWYDSWPDHAVPQTADALVGLAAEINTLPGPIIVHCSAGIGRTGCFIALATGMTQLAREGSVDILGILCQMRYDRGGMIQTAEQYEFVHKALCLFEETLERKTTKDDDKKNQKPK</sequence>
<evidence type="ECO:0000313" key="11">
    <source>
        <dbReference type="EMBL" id="KAL3386234.1"/>
    </source>
</evidence>
<dbReference type="PRINTS" id="PR00700">
    <property type="entry name" value="PRTYPHPHTASE"/>
</dbReference>
<evidence type="ECO:0000256" key="3">
    <source>
        <dbReference type="ARBA" id="ARBA00022801"/>
    </source>
</evidence>
<dbReference type="PROSITE" id="PS00383">
    <property type="entry name" value="TYR_PHOSPHATASE_1"/>
    <property type="match status" value="1"/>
</dbReference>
<dbReference type="InterPro" id="IPR016130">
    <property type="entry name" value="Tyr_Pase_AS"/>
</dbReference>
<keyword evidence="12" id="KW-1185">Reference proteome</keyword>
<feature type="domain" description="Tyrosine-protein phosphatase" evidence="9">
    <location>
        <begin position="411"/>
        <end position="635"/>
    </location>
</feature>
<keyword evidence="2" id="KW-0597">Phosphoprotein</keyword>
<feature type="binding site" evidence="6">
    <location>
        <position position="620"/>
    </location>
    <ligand>
        <name>substrate</name>
    </ligand>
</feature>
<dbReference type="GO" id="GO:0004725">
    <property type="term" value="F:protein tyrosine phosphatase activity"/>
    <property type="evidence" value="ECO:0007669"/>
    <property type="project" value="UniProtKB-EC"/>
</dbReference>
<organism evidence="11 12">
    <name type="scientific">Trichogramma kaykai</name>
    <dbReference type="NCBI Taxonomy" id="54128"/>
    <lineage>
        <taxon>Eukaryota</taxon>
        <taxon>Metazoa</taxon>
        <taxon>Ecdysozoa</taxon>
        <taxon>Arthropoda</taxon>
        <taxon>Hexapoda</taxon>
        <taxon>Insecta</taxon>
        <taxon>Pterygota</taxon>
        <taxon>Neoptera</taxon>
        <taxon>Endopterygota</taxon>
        <taxon>Hymenoptera</taxon>
        <taxon>Apocrita</taxon>
        <taxon>Proctotrupomorpha</taxon>
        <taxon>Chalcidoidea</taxon>
        <taxon>Trichogrammatidae</taxon>
        <taxon>Trichogramma</taxon>
    </lineage>
</organism>
<dbReference type="SMART" id="SM00194">
    <property type="entry name" value="PTPc"/>
    <property type="match status" value="1"/>
</dbReference>
<dbReference type="Pfam" id="PF00102">
    <property type="entry name" value="Y_phosphatase"/>
    <property type="match status" value="1"/>
</dbReference>
<name>A0ABD2VZQ9_9HYME</name>
<dbReference type="EC" id="3.1.3.48" evidence="1"/>
<feature type="binding site" evidence="6">
    <location>
        <position position="548"/>
    </location>
    <ligand>
        <name>substrate</name>
    </ligand>
</feature>
<dbReference type="InterPro" id="IPR003595">
    <property type="entry name" value="Tyr_Pase_cat"/>
</dbReference>
<feature type="domain" description="Tyrosine specific protein phosphatases" evidence="10">
    <location>
        <begin position="556"/>
        <end position="626"/>
    </location>
</feature>
<keyword evidence="8" id="KW-0812">Transmembrane</keyword>
<dbReference type="PROSITE" id="PS50056">
    <property type="entry name" value="TYR_PHOSPHATASE_2"/>
    <property type="match status" value="1"/>
</dbReference>
<dbReference type="CDD" id="cd14547">
    <property type="entry name" value="PTPc-KIM"/>
    <property type="match status" value="1"/>
</dbReference>
<evidence type="ECO:0000256" key="4">
    <source>
        <dbReference type="ARBA" id="ARBA00022912"/>
    </source>
</evidence>
<evidence type="ECO:0000256" key="5">
    <source>
        <dbReference type="PIRSR" id="PIRSR608356-50"/>
    </source>
</evidence>
<dbReference type="PANTHER" id="PTHR46198:SF4">
    <property type="entry name" value="PROTEIN-TYROSINE-PHOSPHATASE"/>
    <property type="match status" value="1"/>
</dbReference>
<dbReference type="EMBL" id="JBJJXI010000148">
    <property type="protein sequence ID" value="KAL3386234.1"/>
    <property type="molecule type" value="Genomic_DNA"/>
</dbReference>
<evidence type="ECO:0000256" key="8">
    <source>
        <dbReference type="SAM" id="Phobius"/>
    </source>
</evidence>
<keyword evidence="8" id="KW-0472">Membrane</keyword>
<evidence type="ECO:0000259" key="10">
    <source>
        <dbReference type="PROSITE" id="PS50056"/>
    </source>
</evidence>
<evidence type="ECO:0000313" key="12">
    <source>
        <dbReference type="Proteomes" id="UP001627154"/>
    </source>
</evidence>
<dbReference type="Gene3D" id="3.90.190.10">
    <property type="entry name" value="Protein tyrosine phosphatase superfamily"/>
    <property type="match status" value="1"/>
</dbReference>
<reference evidence="11 12" key="1">
    <citation type="journal article" date="2024" name="bioRxiv">
        <title>A reference genome for Trichogramma kaykai: A tiny desert-dwelling parasitoid wasp with competing sex-ratio distorters.</title>
        <authorList>
            <person name="Culotta J."/>
            <person name="Lindsey A.R."/>
        </authorList>
    </citation>
    <scope>NUCLEOTIDE SEQUENCE [LARGE SCALE GENOMIC DNA]</scope>
    <source>
        <strain evidence="11 12">KSX58</strain>
    </source>
</reference>
<comment type="caution">
    <text evidence="11">The sequence shown here is derived from an EMBL/GenBank/DDBJ whole genome shotgun (WGS) entry which is preliminary data.</text>
</comment>
<dbReference type="Proteomes" id="UP001627154">
    <property type="component" value="Unassembled WGS sequence"/>
</dbReference>
<feature type="transmembrane region" description="Helical" evidence="8">
    <location>
        <begin position="76"/>
        <end position="93"/>
    </location>
</feature>
<keyword evidence="3" id="KW-0378">Hydrolase</keyword>
<feature type="transmembrane region" description="Helical" evidence="8">
    <location>
        <begin position="49"/>
        <end position="69"/>
    </location>
</feature>
<evidence type="ECO:0000256" key="6">
    <source>
        <dbReference type="PIRSR" id="PIRSR608356-51"/>
    </source>
</evidence>
<feature type="compositionally biased region" description="Low complexity" evidence="7">
    <location>
        <begin position="282"/>
        <end position="306"/>
    </location>
</feature>
<dbReference type="PANTHER" id="PTHR46198">
    <property type="entry name" value="PROTEIN-TYROSINE-PHOSPHATASE"/>
    <property type="match status" value="1"/>
</dbReference>
<dbReference type="SMART" id="SM00404">
    <property type="entry name" value="PTPc_motif"/>
    <property type="match status" value="1"/>
</dbReference>
<dbReference type="SUPFAM" id="SSF52799">
    <property type="entry name" value="(Phosphotyrosine protein) phosphatases II"/>
    <property type="match status" value="1"/>
</dbReference>
<evidence type="ECO:0000256" key="1">
    <source>
        <dbReference type="ARBA" id="ARBA00013064"/>
    </source>
</evidence>
<dbReference type="GO" id="GO:0048666">
    <property type="term" value="P:neuron development"/>
    <property type="evidence" value="ECO:0007669"/>
    <property type="project" value="UniProtKB-ARBA"/>
</dbReference>
<accession>A0ABD2VZQ9</accession>
<dbReference type="InterPro" id="IPR000242">
    <property type="entry name" value="PTP_cat"/>
</dbReference>
<proteinExistence type="predicted"/>
<feature type="region of interest" description="Disordered" evidence="7">
    <location>
        <begin position="103"/>
        <end position="126"/>
    </location>
</feature>
<dbReference type="AlphaFoldDB" id="A0ABD2VZQ9"/>
<gene>
    <name evidence="11" type="ORF">TKK_018421</name>
</gene>
<keyword evidence="4" id="KW-0904">Protein phosphatase</keyword>
<dbReference type="InterPro" id="IPR008356">
    <property type="entry name" value="Tyr_Pase_KIM-con"/>
</dbReference>
<evidence type="ECO:0000256" key="7">
    <source>
        <dbReference type="SAM" id="MobiDB-lite"/>
    </source>
</evidence>
<dbReference type="PROSITE" id="PS50055">
    <property type="entry name" value="TYR_PHOSPHATASE_PTP"/>
    <property type="match status" value="1"/>
</dbReference>
<dbReference type="GO" id="GO:0009653">
    <property type="term" value="P:anatomical structure morphogenesis"/>
    <property type="evidence" value="ECO:0007669"/>
    <property type="project" value="UniProtKB-ARBA"/>
</dbReference>
<dbReference type="PRINTS" id="PR01778">
    <property type="entry name" value="KIMPTPASE"/>
</dbReference>
<evidence type="ECO:0000259" key="9">
    <source>
        <dbReference type="PROSITE" id="PS50055"/>
    </source>
</evidence>
<feature type="binding site" evidence="6">
    <location>
        <begin position="576"/>
        <end position="582"/>
    </location>
    <ligand>
        <name>substrate</name>
    </ligand>
</feature>
<feature type="compositionally biased region" description="Low complexity" evidence="7">
    <location>
        <begin position="229"/>
        <end position="263"/>
    </location>
</feature>
<feature type="compositionally biased region" description="Basic and acidic residues" evidence="7">
    <location>
        <begin position="103"/>
        <end position="112"/>
    </location>
</feature>
<evidence type="ECO:0000256" key="2">
    <source>
        <dbReference type="ARBA" id="ARBA00022553"/>
    </source>
</evidence>
<dbReference type="InterPro" id="IPR029021">
    <property type="entry name" value="Prot-tyrosine_phosphatase-like"/>
</dbReference>
<feature type="region of interest" description="Disordered" evidence="7">
    <location>
        <begin position="229"/>
        <end position="319"/>
    </location>
</feature>
<dbReference type="InterPro" id="IPR000387">
    <property type="entry name" value="Tyr_Pase_dom"/>
</dbReference>
<protein>
    <recommendedName>
        <fullName evidence="1">protein-tyrosine-phosphatase</fullName>
        <ecNumber evidence="1">3.1.3.48</ecNumber>
    </recommendedName>
</protein>